<evidence type="ECO:0000256" key="3">
    <source>
        <dbReference type="ARBA" id="ARBA00022840"/>
    </source>
</evidence>
<dbReference type="PROSITE" id="PS00211">
    <property type="entry name" value="ABC_TRANSPORTER_1"/>
    <property type="match status" value="2"/>
</dbReference>
<dbReference type="PANTHER" id="PTHR19211:SF129">
    <property type="entry name" value="ABC TRANSPORTER ATP-BINDING PROTEIN"/>
    <property type="match status" value="1"/>
</dbReference>
<accession>A0A5C3KIG4</accession>
<gene>
    <name evidence="6" type="ORF">FA15DRAFT_625953</name>
</gene>
<dbReference type="SMART" id="SM00382">
    <property type="entry name" value="AAA"/>
    <property type="match status" value="2"/>
</dbReference>
<feature type="region of interest" description="Disordered" evidence="4">
    <location>
        <begin position="741"/>
        <end position="761"/>
    </location>
</feature>
<evidence type="ECO:0000256" key="1">
    <source>
        <dbReference type="ARBA" id="ARBA00022737"/>
    </source>
</evidence>
<keyword evidence="6" id="KW-0378">Hydrolase</keyword>
<dbReference type="GO" id="GO:0005524">
    <property type="term" value="F:ATP binding"/>
    <property type="evidence" value="ECO:0007669"/>
    <property type="project" value="UniProtKB-KW"/>
</dbReference>
<organism evidence="6 7">
    <name type="scientific">Coprinopsis marcescibilis</name>
    <name type="common">Agaric fungus</name>
    <name type="synonym">Psathyrella marcescibilis</name>
    <dbReference type="NCBI Taxonomy" id="230819"/>
    <lineage>
        <taxon>Eukaryota</taxon>
        <taxon>Fungi</taxon>
        <taxon>Dikarya</taxon>
        <taxon>Basidiomycota</taxon>
        <taxon>Agaricomycotina</taxon>
        <taxon>Agaricomycetes</taxon>
        <taxon>Agaricomycetidae</taxon>
        <taxon>Agaricales</taxon>
        <taxon>Agaricineae</taxon>
        <taxon>Psathyrellaceae</taxon>
        <taxon>Coprinopsis</taxon>
    </lineage>
</organism>
<feature type="compositionally biased region" description="Acidic residues" evidence="4">
    <location>
        <begin position="744"/>
        <end position="756"/>
    </location>
</feature>
<dbReference type="InterPro" id="IPR017871">
    <property type="entry name" value="ABC_transporter-like_CS"/>
</dbReference>
<keyword evidence="1" id="KW-0677">Repeat</keyword>
<protein>
    <submittedName>
        <fullName evidence="6">P-loop containing nucleoside triphosphate hydrolase protein</fullName>
    </submittedName>
</protein>
<dbReference type="PROSITE" id="PS50893">
    <property type="entry name" value="ABC_TRANSPORTER_2"/>
    <property type="match status" value="2"/>
</dbReference>
<evidence type="ECO:0000259" key="5">
    <source>
        <dbReference type="PROSITE" id="PS50893"/>
    </source>
</evidence>
<evidence type="ECO:0000313" key="6">
    <source>
        <dbReference type="EMBL" id="TFK20041.1"/>
    </source>
</evidence>
<reference evidence="6 7" key="1">
    <citation type="journal article" date="2019" name="Nat. Ecol. Evol.">
        <title>Megaphylogeny resolves global patterns of mushroom evolution.</title>
        <authorList>
            <person name="Varga T."/>
            <person name="Krizsan K."/>
            <person name="Foldi C."/>
            <person name="Dima B."/>
            <person name="Sanchez-Garcia M."/>
            <person name="Sanchez-Ramirez S."/>
            <person name="Szollosi G.J."/>
            <person name="Szarkandi J.G."/>
            <person name="Papp V."/>
            <person name="Albert L."/>
            <person name="Andreopoulos W."/>
            <person name="Angelini C."/>
            <person name="Antonin V."/>
            <person name="Barry K.W."/>
            <person name="Bougher N.L."/>
            <person name="Buchanan P."/>
            <person name="Buyck B."/>
            <person name="Bense V."/>
            <person name="Catcheside P."/>
            <person name="Chovatia M."/>
            <person name="Cooper J."/>
            <person name="Damon W."/>
            <person name="Desjardin D."/>
            <person name="Finy P."/>
            <person name="Geml J."/>
            <person name="Haridas S."/>
            <person name="Hughes K."/>
            <person name="Justo A."/>
            <person name="Karasinski D."/>
            <person name="Kautmanova I."/>
            <person name="Kiss B."/>
            <person name="Kocsube S."/>
            <person name="Kotiranta H."/>
            <person name="LaButti K.M."/>
            <person name="Lechner B.E."/>
            <person name="Liimatainen K."/>
            <person name="Lipzen A."/>
            <person name="Lukacs Z."/>
            <person name="Mihaltcheva S."/>
            <person name="Morgado L.N."/>
            <person name="Niskanen T."/>
            <person name="Noordeloos M.E."/>
            <person name="Ohm R.A."/>
            <person name="Ortiz-Santana B."/>
            <person name="Ovrebo C."/>
            <person name="Racz N."/>
            <person name="Riley R."/>
            <person name="Savchenko A."/>
            <person name="Shiryaev A."/>
            <person name="Soop K."/>
            <person name="Spirin V."/>
            <person name="Szebenyi C."/>
            <person name="Tomsovsky M."/>
            <person name="Tulloss R.E."/>
            <person name="Uehling J."/>
            <person name="Grigoriev I.V."/>
            <person name="Vagvolgyi C."/>
            <person name="Papp T."/>
            <person name="Martin F.M."/>
            <person name="Miettinen O."/>
            <person name="Hibbett D.S."/>
            <person name="Nagy L.G."/>
        </authorList>
    </citation>
    <scope>NUCLEOTIDE SEQUENCE [LARGE SCALE GENOMIC DNA]</scope>
    <source>
        <strain evidence="6 7">CBS 121175</strain>
    </source>
</reference>
<proteinExistence type="predicted"/>
<dbReference type="GO" id="GO:0016887">
    <property type="term" value="F:ATP hydrolysis activity"/>
    <property type="evidence" value="ECO:0007669"/>
    <property type="project" value="InterPro"/>
</dbReference>
<keyword evidence="7" id="KW-1185">Reference proteome</keyword>
<feature type="region of interest" description="Disordered" evidence="4">
    <location>
        <begin position="24"/>
        <end position="91"/>
    </location>
</feature>
<dbReference type="PANTHER" id="PTHR19211">
    <property type="entry name" value="ATP-BINDING TRANSPORT PROTEIN-RELATED"/>
    <property type="match status" value="1"/>
</dbReference>
<feature type="domain" description="ABC transporter" evidence="5">
    <location>
        <begin position="544"/>
        <end position="769"/>
    </location>
</feature>
<evidence type="ECO:0000313" key="7">
    <source>
        <dbReference type="Proteomes" id="UP000307440"/>
    </source>
</evidence>
<dbReference type="Pfam" id="PF12848">
    <property type="entry name" value="ABC_tran_Xtn"/>
    <property type="match status" value="1"/>
</dbReference>
<dbReference type="InterPro" id="IPR003439">
    <property type="entry name" value="ABC_transporter-like_ATP-bd"/>
</dbReference>
<evidence type="ECO:0000256" key="4">
    <source>
        <dbReference type="SAM" id="MobiDB-lite"/>
    </source>
</evidence>
<dbReference type="Gene3D" id="3.40.50.300">
    <property type="entry name" value="P-loop containing nucleotide triphosphate hydrolases"/>
    <property type="match status" value="2"/>
</dbReference>
<evidence type="ECO:0000256" key="2">
    <source>
        <dbReference type="ARBA" id="ARBA00022741"/>
    </source>
</evidence>
<keyword evidence="2" id="KW-0547">Nucleotide-binding</keyword>
<name>A0A5C3KIG4_COPMA</name>
<dbReference type="STRING" id="230819.A0A5C3KIG4"/>
<dbReference type="OrthoDB" id="2110130at2759"/>
<keyword evidence="3" id="KW-0067">ATP-binding</keyword>
<dbReference type="InterPro" id="IPR032781">
    <property type="entry name" value="ABC_tran_Xtn"/>
</dbReference>
<dbReference type="SUPFAM" id="SSF52540">
    <property type="entry name" value="P-loop containing nucleoside triphosphate hydrolases"/>
    <property type="match status" value="2"/>
</dbReference>
<dbReference type="FunFam" id="3.40.50.300:FF:001092">
    <property type="entry name" value="ATP-binding cassette sub-family F member 2"/>
    <property type="match status" value="1"/>
</dbReference>
<dbReference type="InterPro" id="IPR050611">
    <property type="entry name" value="ABCF"/>
</dbReference>
<feature type="domain" description="ABC transporter" evidence="5">
    <location>
        <begin position="115"/>
        <end position="449"/>
    </location>
</feature>
<dbReference type="Proteomes" id="UP000307440">
    <property type="component" value="Unassembled WGS sequence"/>
</dbReference>
<feature type="compositionally biased region" description="Low complexity" evidence="4">
    <location>
        <begin position="38"/>
        <end position="76"/>
    </location>
</feature>
<dbReference type="InterPro" id="IPR027417">
    <property type="entry name" value="P-loop_NTPase"/>
</dbReference>
<dbReference type="Pfam" id="PF00005">
    <property type="entry name" value="ABC_tran"/>
    <property type="match status" value="2"/>
</dbReference>
<sequence>MPPSNANASPNVVTSQMNVLTIGRGATGDLGTDGQPVTSKKAARAAARATKGASTSAKSPTTSRSSKSSKLASSNTDDTPDGGQSQSQTDDVEITAYSQQSRFHRETFDANTTDIDIKGVNISVGNKDILVDAHLRFKTGVKYGMVGQNGVGKSVLMSVLGNNLLIGLPQNVRFLHVAQLEEFVVGRTILQEVLEADVERTRVIREAKALQNTANSTASSLNLVIHDILVQRSQDSLVLAQKIATKRSGQRGYIARQKLLEHEASHASLVETDPQAYVTTEMANEVMKDVFARYETVDAEGDEARARAILRGVGFADEEVGRGVDEVDGAELGKSGGQTVKSKELAVLSGGWKMRVVLAKALFMKPDVLLLDEPTNHLDLPAIMWLTHHLTSSELSDPNQTVVIVSHDRNFLSEVTTETIIFKDRKLQYHNGNYEDWESNTEEQRKRKIRLKELEAKRKKQIMASIQKNIQQAKATGDDKRLGMVASRKKALDRLGMQRLEDGKRHKISYHGDRQEIVIEEGFKTAPITLPKPFEVPFHSNAILQLSDVSFKYPVAPGSRSAKPKLIIDNVSLDVSPHARIALLGPNGCGKSTLMNLLAGELEPSTGEVRKHHRLRIGYFSQHTVDQLQLDETPLTSLRAMYPDVSISDQQARVQFANVGVQGNVVLQKIRSLSGGQRNRVALGLITFCEPHVLLLDEITNHLDVGTVESVVDAVCGFEGAVVVVSHDVWFLKQVVEGGGREEAGEEQGDEEDGEGGEEKGVVYVVSPKSRYGGLVRWEKGLDAYVEREKRRAEKLARADAKVG</sequence>
<dbReference type="AlphaFoldDB" id="A0A5C3KIG4"/>
<dbReference type="CDD" id="cd03221">
    <property type="entry name" value="ABCF_EF-3"/>
    <property type="match status" value="1"/>
</dbReference>
<dbReference type="InterPro" id="IPR003593">
    <property type="entry name" value="AAA+_ATPase"/>
</dbReference>
<dbReference type="EMBL" id="ML210314">
    <property type="protein sequence ID" value="TFK20041.1"/>
    <property type="molecule type" value="Genomic_DNA"/>
</dbReference>